<accession>A0A9E7SQQ4</accession>
<reference evidence="1" key="1">
    <citation type="submission" date="2022-04" db="EMBL/GenBank/DDBJ databases">
        <authorList>
            <person name="Friedrich I."/>
            <person name="Schneider D."/>
            <person name="Poehlein A."/>
            <person name="Hertel R."/>
            <person name="Daniel R."/>
        </authorList>
    </citation>
    <scope>NUCLEOTIDE SEQUENCE</scope>
</reference>
<evidence type="ECO:0000313" key="1">
    <source>
        <dbReference type="EMBL" id="UTC28503.1"/>
    </source>
</evidence>
<organism evidence="1 2">
    <name type="scientific">Brevundimonas phage vB_BpoS-Gurke</name>
    <dbReference type="NCBI Taxonomy" id="2948599"/>
    <lineage>
        <taxon>Viruses</taxon>
        <taxon>Duplodnaviria</taxon>
        <taxon>Heunggongvirae</taxon>
        <taxon>Uroviricota</taxon>
        <taxon>Caudoviricetes</taxon>
        <taxon>Jeanschmidtviridae</taxon>
        <taxon>Kikimoravirus</taxon>
        <taxon>Kikimoravirus gurke</taxon>
    </lineage>
</organism>
<dbReference type="EMBL" id="ON529850">
    <property type="protein sequence ID" value="UTC28503.1"/>
    <property type="molecule type" value="Genomic_DNA"/>
</dbReference>
<gene>
    <name evidence="1" type="ORF">GURKE_05010</name>
</gene>
<proteinExistence type="predicted"/>
<keyword evidence="2" id="KW-1185">Reference proteome</keyword>
<name>A0A9E7SQQ4_9CAUD</name>
<sequence length="121" mass="13457">MSHGTLIIEVVGDAWGGFKSASRQSRMLAEPLALHEAEALRAALLRRPQVHQMVYARPDAISFGDFQTLDDVRLILRTWNEESTTTDDGRPVVIQTIRLETLIEFSGEDSSDLFDAALGED</sequence>
<dbReference type="Proteomes" id="UP001055634">
    <property type="component" value="Segment"/>
</dbReference>
<evidence type="ECO:0000313" key="2">
    <source>
        <dbReference type="Proteomes" id="UP001055634"/>
    </source>
</evidence>
<protein>
    <submittedName>
        <fullName evidence="1">Uncharacterized protein</fullName>
    </submittedName>
</protein>